<gene>
    <name evidence="11" type="ORF">ACFOOQ_09545</name>
</gene>
<dbReference type="InterPro" id="IPR004358">
    <property type="entry name" value="Sig_transdc_His_kin-like_C"/>
</dbReference>
<dbReference type="Proteomes" id="UP001595711">
    <property type="component" value="Unassembled WGS sequence"/>
</dbReference>
<evidence type="ECO:0000313" key="11">
    <source>
        <dbReference type="EMBL" id="MFC3675785.1"/>
    </source>
</evidence>
<proteinExistence type="predicted"/>
<dbReference type="SMART" id="SM00387">
    <property type="entry name" value="HATPase_c"/>
    <property type="match status" value="1"/>
</dbReference>
<dbReference type="PANTHER" id="PTHR43711:SF1">
    <property type="entry name" value="HISTIDINE KINASE 1"/>
    <property type="match status" value="1"/>
</dbReference>
<evidence type="ECO:0000256" key="7">
    <source>
        <dbReference type="SAM" id="Coils"/>
    </source>
</evidence>
<evidence type="ECO:0000256" key="2">
    <source>
        <dbReference type="ARBA" id="ARBA00012438"/>
    </source>
</evidence>
<evidence type="ECO:0000259" key="10">
    <source>
        <dbReference type="PROSITE" id="PS50109"/>
    </source>
</evidence>
<dbReference type="Gene3D" id="3.30.565.10">
    <property type="entry name" value="Histidine kinase-like ATPase, C-terminal domain"/>
    <property type="match status" value="1"/>
</dbReference>
<reference evidence="12" key="1">
    <citation type="journal article" date="2019" name="Int. J. Syst. Evol. Microbiol.">
        <title>The Global Catalogue of Microorganisms (GCM) 10K type strain sequencing project: providing services to taxonomists for standard genome sequencing and annotation.</title>
        <authorList>
            <consortium name="The Broad Institute Genomics Platform"/>
            <consortium name="The Broad Institute Genome Sequencing Center for Infectious Disease"/>
            <person name="Wu L."/>
            <person name="Ma J."/>
        </authorList>
    </citation>
    <scope>NUCLEOTIDE SEQUENCE [LARGE SCALE GENOMIC DNA]</scope>
    <source>
        <strain evidence="12">KCTC 42182</strain>
    </source>
</reference>
<keyword evidence="6" id="KW-0902">Two-component regulatory system</keyword>
<evidence type="ECO:0000256" key="4">
    <source>
        <dbReference type="ARBA" id="ARBA00022679"/>
    </source>
</evidence>
<feature type="transmembrane region" description="Helical" evidence="9">
    <location>
        <begin position="100"/>
        <end position="122"/>
    </location>
</feature>
<feature type="domain" description="Histidine kinase" evidence="10">
    <location>
        <begin position="367"/>
        <end position="587"/>
    </location>
</feature>
<dbReference type="RefSeq" id="WP_379725010.1">
    <property type="nucleotide sequence ID" value="NZ_JBHRYJ010000001.1"/>
</dbReference>
<keyword evidence="5" id="KW-0418">Kinase</keyword>
<name>A0ABV7VE34_9PROT</name>
<protein>
    <recommendedName>
        <fullName evidence="2">histidine kinase</fullName>
        <ecNumber evidence="2">2.7.13.3</ecNumber>
    </recommendedName>
</protein>
<comment type="catalytic activity">
    <reaction evidence="1">
        <text>ATP + protein L-histidine = ADP + protein N-phospho-L-histidine.</text>
        <dbReference type="EC" id="2.7.13.3"/>
    </reaction>
</comment>
<keyword evidence="11" id="KW-0067">ATP-binding</keyword>
<feature type="transmembrane region" description="Helical" evidence="9">
    <location>
        <begin position="36"/>
        <end position="56"/>
    </location>
</feature>
<feature type="transmembrane region" description="Helical" evidence="9">
    <location>
        <begin position="128"/>
        <end position="148"/>
    </location>
</feature>
<keyword evidence="4" id="KW-0808">Transferase</keyword>
<keyword evidence="12" id="KW-1185">Reference proteome</keyword>
<feature type="coiled-coil region" evidence="7">
    <location>
        <begin position="326"/>
        <end position="353"/>
    </location>
</feature>
<dbReference type="InterPro" id="IPR036890">
    <property type="entry name" value="HATPase_C_sf"/>
</dbReference>
<dbReference type="InterPro" id="IPR003594">
    <property type="entry name" value="HATPase_dom"/>
</dbReference>
<dbReference type="PROSITE" id="PS50109">
    <property type="entry name" value="HIS_KIN"/>
    <property type="match status" value="1"/>
</dbReference>
<organism evidence="11 12">
    <name type="scientific">Ferrovibrio xuzhouensis</name>
    <dbReference type="NCBI Taxonomy" id="1576914"/>
    <lineage>
        <taxon>Bacteria</taxon>
        <taxon>Pseudomonadati</taxon>
        <taxon>Pseudomonadota</taxon>
        <taxon>Alphaproteobacteria</taxon>
        <taxon>Rhodospirillales</taxon>
        <taxon>Rhodospirillaceae</taxon>
        <taxon>Ferrovibrio</taxon>
    </lineage>
</organism>
<dbReference type="CDD" id="cd00082">
    <property type="entry name" value="HisKA"/>
    <property type="match status" value="1"/>
</dbReference>
<feature type="transmembrane region" description="Helical" evidence="9">
    <location>
        <begin position="62"/>
        <end position="80"/>
    </location>
</feature>
<keyword evidence="7" id="KW-0175">Coiled coil</keyword>
<dbReference type="InterPro" id="IPR005467">
    <property type="entry name" value="His_kinase_dom"/>
</dbReference>
<dbReference type="CDD" id="cd16922">
    <property type="entry name" value="HATPase_EvgS-ArcB-TorS-like"/>
    <property type="match status" value="1"/>
</dbReference>
<evidence type="ECO:0000256" key="6">
    <source>
        <dbReference type="ARBA" id="ARBA00023012"/>
    </source>
</evidence>
<evidence type="ECO:0000313" key="12">
    <source>
        <dbReference type="Proteomes" id="UP001595711"/>
    </source>
</evidence>
<evidence type="ECO:0000256" key="5">
    <source>
        <dbReference type="ARBA" id="ARBA00022777"/>
    </source>
</evidence>
<keyword evidence="9" id="KW-0812">Transmembrane</keyword>
<dbReference type="SUPFAM" id="SSF47384">
    <property type="entry name" value="Homodimeric domain of signal transducing histidine kinase"/>
    <property type="match status" value="1"/>
</dbReference>
<feature type="region of interest" description="Disordered" evidence="8">
    <location>
        <begin position="1"/>
        <end position="23"/>
    </location>
</feature>
<keyword evidence="11" id="KW-0547">Nucleotide-binding</keyword>
<dbReference type="SMART" id="SM00388">
    <property type="entry name" value="HisKA"/>
    <property type="match status" value="1"/>
</dbReference>
<sequence length="599" mass="64053">MHDSADSGITGADPTAETAAAQARRRNPAMAGFRRILPINALVTLIISGTTGALLLTRLPALWVWTWLALHATGALYILLRGLQPPRQRSKSRQALLRGIDTAIAGLAGLVWGGGALFLPHLDPNHQVLLIMVTGGMIAGSSATLAVVPSNAIAYMLAAALPYVVTFLLSGTTLGYALGAMATAFTAAMLMTNRIVYGVIRRNRRLRDENLALYARIRGAQDELLDIAESSEAFAFFDDDGGLLLWNQRFPALLGLDMAALHQGVALAPLLERAGLPADLTERLEAAVAGAPRPVQELANGHWVRASLRRTAQGDRALVLVDVTEQQTASARLRDQNERLAELFREVSEARDAALRASQAKSTFLANMSHELRTPLNAIIGFSDIMQQKLFGAASPRYDEYLHDIHGSALHLLGIINDILDLARIEANQIVLTEEAVCIADEAATCIRLADLQSGHGASMVLTALPDDLPDLRADARLVRQILLNLLGNALKFSPPGAPVEIGGRRADTGEIEIWVRDHGIGIAAADQARIFEPFEQADSQHSRKFGGVGLGLSLVRAFVAAHQGQVAIDSRPGHGTRISAVFPAARTIAAARPAPPAV</sequence>
<evidence type="ECO:0000256" key="9">
    <source>
        <dbReference type="SAM" id="Phobius"/>
    </source>
</evidence>
<dbReference type="InterPro" id="IPR036097">
    <property type="entry name" value="HisK_dim/P_sf"/>
</dbReference>
<dbReference type="PANTHER" id="PTHR43711">
    <property type="entry name" value="TWO-COMPONENT HISTIDINE KINASE"/>
    <property type="match status" value="1"/>
</dbReference>
<dbReference type="EC" id="2.7.13.3" evidence="2"/>
<evidence type="ECO:0000256" key="3">
    <source>
        <dbReference type="ARBA" id="ARBA00022553"/>
    </source>
</evidence>
<dbReference type="InterPro" id="IPR003661">
    <property type="entry name" value="HisK_dim/P_dom"/>
</dbReference>
<dbReference type="EMBL" id="JBHRYJ010000001">
    <property type="protein sequence ID" value="MFC3675785.1"/>
    <property type="molecule type" value="Genomic_DNA"/>
</dbReference>
<keyword evidence="9" id="KW-1133">Transmembrane helix</keyword>
<dbReference type="Pfam" id="PF02518">
    <property type="entry name" value="HATPase_c"/>
    <property type="match status" value="1"/>
</dbReference>
<dbReference type="Gene3D" id="1.10.287.130">
    <property type="match status" value="1"/>
</dbReference>
<comment type="caution">
    <text evidence="11">The sequence shown here is derived from an EMBL/GenBank/DDBJ whole genome shotgun (WGS) entry which is preliminary data.</text>
</comment>
<evidence type="ECO:0000256" key="1">
    <source>
        <dbReference type="ARBA" id="ARBA00000085"/>
    </source>
</evidence>
<dbReference type="SUPFAM" id="SSF55874">
    <property type="entry name" value="ATPase domain of HSP90 chaperone/DNA topoisomerase II/histidine kinase"/>
    <property type="match status" value="1"/>
</dbReference>
<evidence type="ECO:0000256" key="8">
    <source>
        <dbReference type="SAM" id="MobiDB-lite"/>
    </source>
</evidence>
<dbReference type="GO" id="GO:0005524">
    <property type="term" value="F:ATP binding"/>
    <property type="evidence" value="ECO:0007669"/>
    <property type="project" value="UniProtKB-KW"/>
</dbReference>
<keyword evidence="9" id="KW-0472">Membrane</keyword>
<dbReference type="PRINTS" id="PR00344">
    <property type="entry name" value="BCTRLSENSOR"/>
</dbReference>
<accession>A0ABV7VE34</accession>
<dbReference type="InterPro" id="IPR050736">
    <property type="entry name" value="Sensor_HK_Regulatory"/>
</dbReference>
<dbReference type="Pfam" id="PF00512">
    <property type="entry name" value="HisKA"/>
    <property type="match status" value="1"/>
</dbReference>
<feature type="compositionally biased region" description="Low complexity" evidence="8">
    <location>
        <begin position="10"/>
        <end position="22"/>
    </location>
</feature>
<keyword evidence="3" id="KW-0597">Phosphoprotein</keyword>